<evidence type="ECO:0000313" key="2">
    <source>
        <dbReference type="Proteomes" id="UP000814140"/>
    </source>
</evidence>
<evidence type="ECO:0000313" key="1">
    <source>
        <dbReference type="EMBL" id="KAI0064261.1"/>
    </source>
</evidence>
<reference evidence="1" key="2">
    <citation type="journal article" date="2022" name="New Phytol.">
        <title>Evolutionary transition to the ectomycorrhizal habit in the genomes of a hyperdiverse lineage of mushroom-forming fungi.</title>
        <authorList>
            <person name="Looney B."/>
            <person name="Miyauchi S."/>
            <person name="Morin E."/>
            <person name="Drula E."/>
            <person name="Courty P.E."/>
            <person name="Kohler A."/>
            <person name="Kuo A."/>
            <person name="LaButti K."/>
            <person name="Pangilinan J."/>
            <person name="Lipzen A."/>
            <person name="Riley R."/>
            <person name="Andreopoulos W."/>
            <person name="He G."/>
            <person name="Johnson J."/>
            <person name="Nolan M."/>
            <person name="Tritt A."/>
            <person name="Barry K.W."/>
            <person name="Grigoriev I.V."/>
            <person name="Nagy L.G."/>
            <person name="Hibbett D."/>
            <person name="Henrissat B."/>
            <person name="Matheny P.B."/>
            <person name="Labbe J."/>
            <person name="Martin F.M."/>
        </authorList>
    </citation>
    <scope>NUCLEOTIDE SEQUENCE</scope>
    <source>
        <strain evidence="1">HHB10654</strain>
    </source>
</reference>
<keyword evidence="2" id="KW-1185">Reference proteome</keyword>
<sequence length="465" mass="52091">MPSLRKQVATTAVRKATLETIPYDVLEHILHHIDSREDLLSFALLNTYFRDITIPRHLEYRRIQISLSNQPVWMHLAERPDLASNVRTLIVETPRVWFSTLPWRVPRTLVQPSTFSRSPGATGALSGYGVIEQAVSNMKYLQSIELCLYRVPSGPSDTMCSILSYCAPSVQHLTVCASGYGAGWSILDELPVWALSNLESIVLPGITHIYSLNCLPFIFVSSATLQVLHLPGCVGRSESLAAQFAECRFPALRELTLGPSWTFSNGTYGANFLNVHPTIQVLSWDHTYLVPLSAGALPALKSLTFASWPFFGSVIRTANGGTLALESLDCRKRILCIRPRHLPFLSQVEGSTLRQLAIFCEEEDVLKEIAFLFPSLTHLTVWGRISDLGRRPRASGRSLKKLISVPFRGQRYPPHYDPPVIGQSLALFPKLEVLGGLQFMNYSHMNTVLSRYPRLVRFDSPRFSQ</sequence>
<proteinExistence type="predicted"/>
<protein>
    <submittedName>
        <fullName evidence="1">Uncharacterized protein</fullName>
    </submittedName>
</protein>
<reference evidence="1" key="1">
    <citation type="submission" date="2021-03" db="EMBL/GenBank/DDBJ databases">
        <authorList>
            <consortium name="DOE Joint Genome Institute"/>
            <person name="Ahrendt S."/>
            <person name="Looney B.P."/>
            <person name="Miyauchi S."/>
            <person name="Morin E."/>
            <person name="Drula E."/>
            <person name="Courty P.E."/>
            <person name="Chicoki N."/>
            <person name="Fauchery L."/>
            <person name="Kohler A."/>
            <person name="Kuo A."/>
            <person name="Labutti K."/>
            <person name="Pangilinan J."/>
            <person name="Lipzen A."/>
            <person name="Riley R."/>
            <person name="Andreopoulos W."/>
            <person name="He G."/>
            <person name="Johnson J."/>
            <person name="Barry K.W."/>
            <person name="Grigoriev I.V."/>
            <person name="Nagy L."/>
            <person name="Hibbett D."/>
            <person name="Henrissat B."/>
            <person name="Matheny P.B."/>
            <person name="Labbe J."/>
            <person name="Martin F."/>
        </authorList>
    </citation>
    <scope>NUCLEOTIDE SEQUENCE</scope>
    <source>
        <strain evidence="1">HHB10654</strain>
    </source>
</reference>
<accession>A0ACB8T7X9</accession>
<organism evidence="1 2">
    <name type="scientific">Artomyces pyxidatus</name>
    <dbReference type="NCBI Taxonomy" id="48021"/>
    <lineage>
        <taxon>Eukaryota</taxon>
        <taxon>Fungi</taxon>
        <taxon>Dikarya</taxon>
        <taxon>Basidiomycota</taxon>
        <taxon>Agaricomycotina</taxon>
        <taxon>Agaricomycetes</taxon>
        <taxon>Russulales</taxon>
        <taxon>Auriscalpiaceae</taxon>
        <taxon>Artomyces</taxon>
    </lineage>
</organism>
<comment type="caution">
    <text evidence="1">The sequence shown here is derived from an EMBL/GenBank/DDBJ whole genome shotgun (WGS) entry which is preliminary data.</text>
</comment>
<name>A0ACB8T7X9_9AGAM</name>
<dbReference type="EMBL" id="MU277199">
    <property type="protein sequence ID" value="KAI0064261.1"/>
    <property type="molecule type" value="Genomic_DNA"/>
</dbReference>
<dbReference type="Proteomes" id="UP000814140">
    <property type="component" value="Unassembled WGS sequence"/>
</dbReference>
<gene>
    <name evidence="1" type="ORF">BV25DRAFT_299267</name>
</gene>